<evidence type="ECO:0000256" key="11">
    <source>
        <dbReference type="ARBA" id="ARBA00036904"/>
    </source>
</evidence>
<dbReference type="EMBL" id="LT840185">
    <property type="protein sequence ID" value="SMF73339.1"/>
    <property type="molecule type" value="Genomic_DNA"/>
</dbReference>
<keyword evidence="5" id="KW-0479">Metal-binding</keyword>
<dbReference type="GO" id="GO:0006281">
    <property type="term" value="P:DNA repair"/>
    <property type="evidence" value="ECO:0007669"/>
    <property type="project" value="UniProtKB-KW"/>
</dbReference>
<evidence type="ECO:0000256" key="16">
    <source>
        <dbReference type="ARBA" id="ARBA00042798"/>
    </source>
</evidence>
<comment type="catalytic activity">
    <reaction evidence="11">
        <text>8-oxo-GTP + H2O = 8-oxo-GMP + diphosphate + H(+)</text>
        <dbReference type="Rhea" id="RHEA:67616"/>
        <dbReference type="ChEBI" id="CHEBI:15377"/>
        <dbReference type="ChEBI" id="CHEBI:15378"/>
        <dbReference type="ChEBI" id="CHEBI:33019"/>
        <dbReference type="ChEBI" id="CHEBI:143553"/>
        <dbReference type="ChEBI" id="CHEBI:145694"/>
    </reaction>
</comment>
<evidence type="ECO:0000256" key="17">
    <source>
        <dbReference type="RuleBase" id="RU003476"/>
    </source>
</evidence>
<evidence type="ECO:0000256" key="6">
    <source>
        <dbReference type="ARBA" id="ARBA00022763"/>
    </source>
</evidence>
<evidence type="ECO:0000256" key="3">
    <source>
        <dbReference type="ARBA" id="ARBA00022457"/>
    </source>
</evidence>
<dbReference type="AlphaFoldDB" id="A0A1X7GQV6"/>
<evidence type="ECO:0000256" key="2">
    <source>
        <dbReference type="ARBA" id="ARBA00005582"/>
    </source>
</evidence>
<evidence type="ECO:0000256" key="4">
    <source>
        <dbReference type="ARBA" id="ARBA00022705"/>
    </source>
</evidence>
<dbReference type="GO" id="GO:0046872">
    <property type="term" value="F:metal ion binding"/>
    <property type="evidence" value="ECO:0007669"/>
    <property type="project" value="UniProtKB-KW"/>
</dbReference>
<evidence type="ECO:0000259" key="18">
    <source>
        <dbReference type="PROSITE" id="PS51462"/>
    </source>
</evidence>
<sequence>MLIVAAAMVDTEDRVLLQRRPEGKPMAGLWEFPGGKVDPGELPEAALARELDEELGIAVDPAALSPATFASARVGGRHMILLLYILREWRGEPVALHASDLDWVRPGEMQALAMPPADLPLIPLLDALLQASRDQAER</sequence>
<keyword evidence="7 17" id="KW-0378">Hydrolase</keyword>
<evidence type="ECO:0000313" key="19">
    <source>
        <dbReference type="EMBL" id="SMF73339.1"/>
    </source>
</evidence>
<reference evidence="20" key="1">
    <citation type="submission" date="2017-04" db="EMBL/GenBank/DDBJ databases">
        <authorList>
            <person name="Varghese N."/>
            <person name="Submissions S."/>
        </authorList>
    </citation>
    <scope>NUCLEOTIDE SEQUENCE [LARGE SCALE GENOMIC DNA]</scope>
    <source>
        <strain evidence="20">Dd16</strain>
    </source>
</reference>
<dbReference type="InterPro" id="IPR015797">
    <property type="entry name" value="NUDIX_hydrolase-like_dom_sf"/>
</dbReference>
<dbReference type="PRINTS" id="PR00502">
    <property type="entry name" value="NUDIXFAMILY"/>
</dbReference>
<evidence type="ECO:0000256" key="8">
    <source>
        <dbReference type="ARBA" id="ARBA00022842"/>
    </source>
</evidence>
<keyword evidence="20" id="KW-1185">Reference proteome</keyword>
<dbReference type="STRING" id="941907.SAMN06295910_2130"/>
<evidence type="ECO:0000313" key="20">
    <source>
        <dbReference type="Proteomes" id="UP000192934"/>
    </source>
</evidence>
<dbReference type="GO" id="GO:0008413">
    <property type="term" value="F:8-oxo-7,8-dihydroguanosine triphosphate pyrophosphatase activity"/>
    <property type="evidence" value="ECO:0007669"/>
    <property type="project" value="TreeGrafter"/>
</dbReference>
<dbReference type="CDD" id="cd03425">
    <property type="entry name" value="NUDIX_MutT_NudA_like"/>
    <property type="match status" value="1"/>
</dbReference>
<evidence type="ECO:0000256" key="15">
    <source>
        <dbReference type="ARBA" id="ARBA00041979"/>
    </source>
</evidence>
<organism evidence="19 20">
    <name type="scientific">Allosphingosinicella indica</name>
    <dbReference type="NCBI Taxonomy" id="941907"/>
    <lineage>
        <taxon>Bacteria</taxon>
        <taxon>Pseudomonadati</taxon>
        <taxon>Pseudomonadota</taxon>
        <taxon>Alphaproteobacteria</taxon>
        <taxon>Sphingomonadales</taxon>
        <taxon>Sphingomonadaceae</taxon>
        <taxon>Allosphingosinicella</taxon>
    </lineage>
</organism>
<dbReference type="Pfam" id="PF00293">
    <property type="entry name" value="NUDIX"/>
    <property type="match status" value="1"/>
</dbReference>
<evidence type="ECO:0000256" key="7">
    <source>
        <dbReference type="ARBA" id="ARBA00022801"/>
    </source>
</evidence>
<dbReference type="GO" id="GO:0006260">
    <property type="term" value="P:DNA replication"/>
    <property type="evidence" value="ECO:0007669"/>
    <property type="project" value="UniProtKB-KW"/>
</dbReference>
<keyword evidence="6" id="KW-0227">DNA damage</keyword>
<dbReference type="GO" id="GO:0044715">
    <property type="term" value="F:8-oxo-dGDP phosphatase activity"/>
    <property type="evidence" value="ECO:0007669"/>
    <property type="project" value="TreeGrafter"/>
</dbReference>
<name>A0A1X7GQV6_9SPHN</name>
<keyword evidence="9" id="KW-0234">DNA repair</keyword>
<dbReference type="OrthoDB" id="9810648at2"/>
<dbReference type="PROSITE" id="PS00893">
    <property type="entry name" value="NUDIX_BOX"/>
    <property type="match status" value="1"/>
</dbReference>
<dbReference type="InterPro" id="IPR000086">
    <property type="entry name" value="NUDIX_hydrolase_dom"/>
</dbReference>
<evidence type="ECO:0000256" key="12">
    <source>
        <dbReference type="ARBA" id="ARBA00038905"/>
    </source>
</evidence>
<proteinExistence type="inferred from homology"/>
<dbReference type="InterPro" id="IPR020084">
    <property type="entry name" value="NUDIX_hydrolase_CS"/>
</dbReference>
<evidence type="ECO:0000256" key="14">
    <source>
        <dbReference type="ARBA" id="ARBA00041592"/>
    </source>
</evidence>
<dbReference type="RefSeq" id="WP_085219564.1">
    <property type="nucleotide sequence ID" value="NZ_LT840185.1"/>
</dbReference>
<dbReference type="EC" id="3.6.1.55" evidence="12"/>
<comment type="catalytic activity">
    <reaction evidence="10">
        <text>8-oxo-dGTP + H2O = 8-oxo-dGMP + diphosphate + H(+)</text>
        <dbReference type="Rhea" id="RHEA:31575"/>
        <dbReference type="ChEBI" id="CHEBI:15377"/>
        <dbReference type="ChEBI" id="CHEBI:15378"/>
        <dbReference type="ChEBI" id="CHEBI:33019"/>
        <dbReference type="ChEBI" id="CHEBI:63224"/>
        <dbReference type="ChEBI" id="CHEBI:77896"/>
        <dbReference type="EC" id="3.6.1.55"/>
    </reaction>
</comment>
<dbReference type="PANTHER" id="PTHR47707:SF1">
    <property type="entry name" value="NUDIX HYDROLASE FAMILY PROTEIN"/>
    <property type="match status" value="1"/>
</dbReference>
<evidence type="ECO:0000256" key="10">
    <source>
        <dbReference type="ARBA" id="ARBA00035861"/>
    </source>
</evidence>
<dbReference type="Gene3D" id="3.90.79.10">
    <property type="entry name" value="Nucleoside Triphosphate Pyrophosphohydrolase"/>
    <property type="match status" value="1"/>
</dbReference>
<protein>
    <recommendedName>
        <fullName evidence="13">8-oxo-dGTP diphosphatase</fullName>
        <ecNumber evidence="12">3.6.1.55</ecNumber>
    </recommendedName>
    <alternativeName>
        <fullName evidence="16">7,8-dihydro-8-oxoguanine-triphosphatase</fullName>
    </alternativeName>
    <alternativeName>
        <fullName evidence="15">Mutator protein MutT</fullName>
    </alternativeName>
    <alternativeName>
        <fullName evidence="14">dGTP pyrophosphohydrolase</fullName>
    </alternativeName>
</protein>
<feature type="domain" description="Nudix hydrolase" evidence="18">
    <location>
        <begin position="1"/>
        <end position="126"/>
    </location>
</feature>
<keyword evidence="4" id="KW-0235">DNA replication</keyword>
<gene>
    <name evidence="19" type="ORF">SAMN06295910_2130</name>
</gene>
<dbReference type="GO" id="GO:0044716">
    <property type="term" value="F:8-oxo-GDP phosphatase activity"/>
    <property type="evidence" value="ECO:0007669"/>
    <property type="project" value="TreeGrafter"/>
</dbReference>
<dbReference type="SUPFAM" id="SSF55811">
    <property type="entry name" value="Nudix"/>
    <property type="match status" value="1"/>
</dbReference>
<comment type="cofactor">
    <cofactor evidence="1">
        <name>Mg(2+)</name>
        <dbReference type="ChEBI" id="CHEBI:18420"/>
    </cofactor>
</comment>
<evidence type="ECO:0000256" key="5">
    <source>
        <dbReference type="ARBA" id="ARBA00022723"/>
    </source>
</evidence>
<dbReference type="PANTHER" id="PTHR47707">
    <property type="entry name" value="8-OXO-DGTP DIPHOSPHATASE"/>
    <property type="match status" value="1"/>
</dbReference>
<dbReference type="InterPro" id="IPR020476">
    <property type="entry name" value="Nudix_hydrolase"/>
</dbReference>
<keyword evidence="3" id="KW-0515">Mutator protein</keyword>
<evidence type="ECO:0000256" key="13">
    <source>
        <dbReference type="ARBA" id="ARBA00040794"/>
    </source>
</evidence>
<accession>A0A1X7GQV6</accession>
<comment type="similarity">
    <text evidence="2 17">Belongs to the Nudix hydrolase family.</text>
</comment>
<dbReference type="PROSITE" id="PS51462">
    <property type="entry name" value="NUDIX"/>
    <property type="match status" value="1"/>
</dbReference>
<dbReference type="GO" id="GO:0035539">
    <property type="term" value="F:8-oxo-7,8-dihydrodeoxyguanosine triphosphate pyrophosphatase activity"/>
    <property type="evidence" value="ECO:0007669"/>
    <property type="project" value="UniProtKB-EC"/>
</dbReference>
<dbReference type="InterPro" id="IPR047127">
    <property type="entry name" value="MutT-like"/>
</dbReference>
<evidence type="ECO:0000256" key="9">
    <source>
        <dbReference type="ARBA" id="ARBA00023204"/>
    </source>
</evidence>
<dbReference type="Proteomes" id="UP000192934">
    <property type="component" value="Chromosome I"/>
</dbReference>
<evidence type="ECO:0000256" key="1">
    <source>
        <dbReference type="ARBA" id="ARBA00001946"/>
    </source>
</evidence>
<keyword evidence="8" id="KW-0460">Magnesium</keyword>